<proteinExistence type="predicted"/>
<dbReference type="AlphaFoldDB" id="A0AAD9KFE8"/>
<dbReference type="PANTHER" id="PTHR43466">
    <property type="entry name" value="2-OXO-4-HYDROXY-4-CARBOXY-5-UREIDOIMIDAZOLINE DECARBOXYLASE-RELATED"/>
    <property type="match status" value="1"/>
</dbReference>
<dbReference type="Proteomes" id="UP001208570">
    <property type="component" value="Unassembled WGS sequence"/>
</dbReference>
<evidence type="ECO:0000256" key="6">
    <source>
        <dbReference type="ARBA" id="ARBA00023239"/>
    </source>
</evidence>
<comment type="caution">
    <text evidence="9">The sequence shown here is derived from an EMBL/GenBank/DDBJ whole genome shotgun (WGS) entry which is preliminary data.</text>
</comment>
<dbReference type="InterPro" id="IPR018020">
    <property type="entry name" value="OHCU_decarboxylase"/>
</dbReference>
<dbReference type="InterPro" id="IPR036778">
    <property type="entry name" value="OHCU_decarboxylase_sf"/>
</dbReference>
<sequence length="191" mass="21720">MATLDIFTINSMDYVAFISKFGNVVESNPFVAAAVWTRRPFSDFNSIYQAFCDIFENLPTFDLGSNLELLSMESRSEQKSAGLQNLSSDEKKFLSTQNARYRSMFHFPLVMCARDNGKEAIFKSIITRMKNSKEEDFTEAERRGREAEERRMQWHSADDECPTYEYLTGAEISVGTSAPVLKPQEAPTSTT</sequence>
<feature type="domain" description="Oxo-4-hydroxy-4-carboxy-5-ureidoimidazoline decarboxylase" evidence="8">
    <location>
        <begin position="10"/>
        <end position="141"/>
    </location>
</feature>
<organism evidence="9 10">
    <name type="scientific">Paralvinella palmiformis</name>
    <dbReference type="NCBI Taxonomy" id="53620"/>
    <lineage>
        <taxon>Eukaryota</taxon>
        <taxon>Metazoa</taxon>
        <taxon>Spiralia</taxon>
        <taxon>Lophotrochozoa</taxon>
        <taxon>Annelida</taxon>
        <taxon>Polychaeta</taxon>
        <taxon>Sedentaria</taxon>
        <taxon>Canalipalpata</taxon>
        <taxon>Terebellida</taxon>
        <taxon>Terebelliformia</taxon>
        <taxon>Alvinellidae</taxon>
        <taxon>Paralvinella</taxon>
    </lineage>
</organism>
<protein>
    <recommendedName>
        <fullName evidence="3">2-oxo-4-hydroxy-4-carboxy-5-ureidoimidazoline decarboxylase</fullName>
        <ecNumber evidence="3">4.1.1.97</ecNumber>
    </recommendedName>
</protein>
<evidence type="ECO:0000256" key="2">
    <source>
        <dbReference type="ARBA" id="ARBA00004754"/>
    </source>
</evidence>
<keyword evidence="6" id="KW-0456">Lyase</keyword>
<dbReference type="EC" id="4.1.1.97" evidence="3"/>
<dbReference type="GO" id="GO:0006144">
    <property type="term" value="P:purine nucleobase metabolic process"/>
    <property type="evidence" value="ECO:0007669"/>
    <property type="project" value="UniProtKB-KW"/>
</dbReference>
<evidence type="ECO:0000256" key="1">
    <source>
        <dbReference type="ARBA" id="ARBA00001163"/>
    </source>
</evidence>
<name>A0AAD9KFE8_9ANNE</name>
<dbReference type="Pfam" id="PF09349">
    <property type="entry name" value="OHCU_decarbox"/>
    <property type="match status" value="1"/>
</dbReference>
<dbReference type="Gene3D" id="1.10.3330.10">
    <property type="entry name" value="Oxo-4-hydroxy-4-carboxy-5-ureidoimidazoline decarboxylase"/>
    <property type="match status" value="1"/>
</dbReference>
<dbReference type="GO" id="GO:0005777">
    <property type="term" value="C:peroxisome"/>
    <property type="evidence" value="ECO:0007669"/>
    <property type="project" value="TreeGrafter"/>
</dbReference>
<dbReference type="GO" id="GO:0019628">
    <property type="term" value="P:urate catabolic process"/>
    <property type="evidence" value="ECO:0007669"/>
    <property type="project" value="TreeGrafter"/>
</dbReference>
<dbReference type="PANTHER" id="PTHR43466:SF1">
    <property type="entry name" value="2-OXO-4-HYDROXY-4-CARBOXY-5-UREIDOIMIDAZOLINE DECARBOXYLASE-RELATED"/>
    <property type="match status" value="1"/>
</dbReference>
<keyword evidence="4" id="KW-0659">Purine metabolism</keyword>
<evidence type="ECO:0000259" key="8">
    <source>
        <dbReference type="Pfam" id="PF09349"/>
    </source>
</evidence>
<evidence type="ECO:0000313" key="9">
    <source>
        <dbReference type="EMBL" id="KAK2170292.1"/>
    </source>
</evidence>
<evidence type="ECO:0000313" key="10">
    <source>
        <dbReference type="Proteomes" id="UP001208570"/>
    </source>
</evidence>
<evidence type="ECO:0000256" key="5">
    <source>
        <dbReference type="ARBA" id="ARBA00022793"/>
    </source>
</evidence>
<keyword evidence="10" id="KW-1185">Reference proteome</keyword>
<dbReference type="SUPFAM" id="SSF158694">
    <property type="entry name" value="UraD-Like"/>
    <property type="match status" value="1"/>
</dbReference>
<comment type="pathway">
    <text evidence="2">Purine metabolism; urate degradation; (S)-allantoin from urate: step 3/3.</text>
</comment>
<accession>A0AAD9KFE8</accession>
<evidence type="ECO:0000256" key="4">
    <source>
        <dbReference type="ARBA" id="ARBA00022631"/>
    </source>
</evidence>
<reference evidence="9" key="1">
    <citation type="journal article" date="2023" name="Mol. Biol. Evol.">
        <title>Third-Generation Sequencing Reveals the Adaptive Role of the Epigenome in Three Deep-Sea Polychaetes.</title>
        <authorList>
            <person name="Perez M."/>
            <person name="Aroh O."/>
            <person name="Sun Y."/>
            <person name="Lan Y."/>
            <person name="Juniper S.K."/>
            <person name="Young C.R."/>
            <person name="Angers B."/>
            <person name="Qian P.Y."/>
        </authorList>
    </citation>
    <scope>NUCLEOTIDE SEQUENCE</scope>
    <source>
        <strain evidence="9">P08H-3</strain>
    </source>
</reference>
<feature type="region of interest" description="Disordered" evidence="7">
    <location>
        <begin position="133"/>
        <end position="155"/>
    </location>
</feature>
<dbReference type="EMBL" id="JAODUP010000003">
    <property type="protein sequence ID" value="KAK2170292.1"/>
    <property type="molecule type" value="Genomic_DNA"/>
</dbReference>
<dbReference type="GO" id="GO:0051997">
    <property type="term" value="F:2-oxo-4-hydroxy-4-carboxy-5-ureidoimidazoline decarboxylase activity"/>
    <property type="evidence" value="ECO:0007669"/>
    <property type="project" value="UniProtKB-EC"/>
</dbReference>
<comment type="catalytic activity">
    <reaction evidence="1">
        <text>5-hydroxy-2-oxo-4-ureido-2,5-dihydro-1H-imidazole-5-carboxylate + H(+) = (S)-allantoin + CO2</text>
        <dbReference type="Rhea" id="RHEA:26301"/>
        <dbReference type="ChEBI" id="CHEBI:15378"/>
        <dbReference type="ChEBI" id="CHEBI:15678"/>
        <dbReference type="ChEBI" id="CHEBI:16526"/>
        <dbReference type="ChEBI" id="CHEBI:58639"/>
        <dbReference type="EC" id="4.1.1.97"/>
    </reaction>
</comment>
<keyword evidence="5" id="KW-0210">Decarboxylase</keyword>
<evidence type="ECO:0000256" key="3">
    <source>
        <dbReference type="ARBA" id="ARBA00012257"/>
    </source>
</evidence>
<evidence type="ECO:0000256" key="7">
    <source>
        <dbReference type="SAM" id="MobiDB-lite"/>
    </source>
</evidence>
<gene>
    <name evidence="9" type="ORF">LSH36_3g05048</name>
</gene>